<feature type="region of interest" description="Disordered" evidence="1">
    <location>
        <begin position="1"/>
        <end position="25"/>
    </location>
</feature>
<evidence type="ECO:0000313" key="2">
    <source>
        <dbReference type="EMBL" id="SFB32060.1"/>
    </source>
</evidence>
<dbReference type="AlphaFoldDB" id="A0A1I1A6F8"/>
<protein>
    <submittedName>
        <fullName evidence="2">Uncharacterized protein</fullName>
    </submittedName>
</protein>
<organism evidence="2 3">
    <name type="scientific">Clostridium frigidicarnis</name>
    <dbReference type="NCBI Taxonomy" id="84698"/>
    <lineage>
        <taxon>Bacteria</taxon>
        <taxon>Bacillati</taxon>
        <taxon>Bacillota</taxon>
        <taxon>Clostridia</taxon>
        <taxon>Eubacteriales</taxon>
        <taxon>Clostridiaceae</taxon>
        <taxon>Clostridium</taxon>
    </lineage>
</organism>
<gene>
    <name evidence="2" type="ORF">SAMN04488528_10291</name>
</gene>
<name>A0A1I1A6F8_9CLOT</name>
<proteinExistence type="predicted"/>
<sequence>IIKKIKETPKVYPRQSNSISKKPIK</sequence>
<keyword evidence="3" id="KW-1185">Reference proteome</keyword>
<evidence type="ECO:0000313" key="3">
    <source>
        <dbReference type="Proteomes" id="UP000198619"/>
    </source>
</evidence>
<dbReference type="EMBL" id="FOKI01000029">
    <property type="protein sequence ID" value="SFB32060.1"/>
    <property type="molecule type" value="Genomic_DNA"/>
</dbReference>
<feature type="non-terminal residue" evidence="2">
    <location>
        <position position="1"/>
    </location>
</feature>
<accession>A0A1I1A6F8</accession>
<reference evidence="2 3" key="1">
    <citation type="submission" date="2016-10" db="EMBL/GenBank/DDBJ databases">
        <authorList>
            <person name="de Groot N.N."/>
        </authorList>
    </citation>
    <scope>NUCLEOTIDE SEQUENCE [LARGE SCALE GENOMIC DNA]</scope>
    <source>
        <strain evidence="2 3">DSM 12271</strain>
    </source>
</reference>
<dbReference type="Proteomes" id="UP000198619">
    <property type="component" value="Unassembled WGS sequence"/>
</dbReference>
<feature type="compositionally biased region" description="Polar residues" evidence="1">
    <location>
        <begin position="14"/>
        <end position="25"/>
    </location>
</feature>
<evidence type="ECO:0000256" key="1">
    <source>
        <dbReference type="SAM" id="MobiDB-lite"/>
    </source>
</evidence>